<dbReference type="InterPro" id="IPR036227">
    <property type="entry name" value="Ribosomal_uL15/eL18_sf"/>
</dbReference>
<accession>A0A7M2X6L1</accession>
<dbReference type="PANTHER" id="PTHR12934">
    <property type="entry name" value="50S RIBOSOMAL PROTEIN L15"/>
    <property type="match status" value="1"/>
</dbReference>
<evidence type="ECO:0000313" key="8">
    <source>
        <dbReference type="Proteomes" id="UP000593765"/>
    </source>
</evidence>
<dbReference type="Gene3D" id="3.100.10.10">
    <property type="match status" value="1"/>
</dbReference>
<dbReference type="HAMAP" id="MF_01341">
    <property type="entry name" value="Ribosomal_uL15"/>
    <property type="match status" value="1"/>
</dbReference>
<comment type="similarity">
    <text evidence="1 4">Belongs to the universal ribosomal protein uL15 family.</text>
</comment>
<feature type="compositionally biased region" description="Basic and acidic residues" evidence="5">
    <location>
        <begin position="156"/>
        <end position="171"/>
    </location>
</feature>
<feature type="region of interest" description="Disordered" evidence="5">
    <location>
        <begin position="1"/>
        <end position="59"/>
    </location>
</feature>
<dbReference type="Proteomes" id="UP000593765">
    <property type="component" value="Chromosome"/>
</dbReference>
<keyword evidence="4" id="KW-0694">RNA-binding</keyword>
<dbReference type="SUPFAM" id="SSF52080">
    <property type="entry name" value="Ribosomal proteins L15p and L18e"/>
    <property type="match status" value="1"/>
</dbReference>
<reference evidence="7 8" key="1">
    <citation type="submission" date="2020-10" db="EMBL/GenBank/DDBJ databases">
        <title>Wide distribution of Phycisphaera-like planctomycetes from WD2101 soil group in peatlands and genome analysis of the first cultivated representative.</title>
        <authorList>
            <person name="Dedysh S.N."/>
            <person name="Beletsky A.V."/>
            <person name="Ivanova A."/>
            <person name="Kulichevskaya I.S."/>
            <person name="Suzina N.E."/>
            <person name="Philippov D.A."/>
            <person name="Rakitin A.L."/>
            <person name="Mardanov A.V."/>
            <person name="Ravin N.V."/>
        </authorList>
    </citation>
    <scope>NUCLEOTIDE SEQUENCE [LARGE SCALE GENOMIC DNA]</scope>
    <source>
        <strain evidence="7 8">M1803</strain>
    </source>
</reference>
<keyword evidence="2 4" id="KW-0689">Ribosomal protein</keyword>
<feature type="compositionally biased region" description="Gly residues" evidence="5">
    <location>
        <begin position="26"/>
        <end position="41"/>
    </location>
</feature>
<evidence type="ECO:0000313" key="7">
    <source>
        <dbReference type="EMBL" id="QOV92470.1"/>
    </source>
</evidence>
<dbReference type="GO" id="GO:0003735">
    <property type="term" value="F:structural constituent of ribosome"/>
    <property type="evidence" value="ECO:0007669"/>
    <property type="project" value="InterPro"/>
</dbReference>
<dbReference type="PANTHER" id="PTHR12934:SF11">
    <property type="entry name" value="LARGE RIBOSOMAL SUBUNIT PROTEIN UL15M"/>
    <property type="match status" value="1"/>
</dbReference>
<feature type="compositionally biased region" description="Basic residues" evidence="5">
    <location>
        <begin position="11"/>
        <end position="25"/>
    </location>
</feature>
<comment type="function">
    <text evidence="4">Binds to the 23S rRNA.</text>
</comment>
<keyword evidence="3 4" id="KW-0687">Ribonucleoprotein</keyword>
<feature type="compositionally biased region" description="Low complexity" evidence="5">
    <location>
        <begin position="179"/>
        <end position="198"/>
    </location>
</feature>
<dbReference type="GO" id="GO:0019843">
    <property type="term" value="F:rRNA binding"/>
    <property type="evidence" value="ECO:0007669"/>
    <property type="project" value="UniProtKB-UniRule"/>
</dbReference>
<evidence type="ECO:0000259" key="6">
    <source>
        <dbReference type="Pfam" id="PF00828"/>
    </source>
</evidence>
<dbReference type="EMBL" id="CP063458">
    <property type="protein sequence ID" value="QOV92470.1"/>
    <property type="molecule type" value="Genomic_DNA"/>
</dbReference>
<proteinExistence type="inferred from homology"/>
<dbReference type="GO" id="GO:0006412">
    <property type="term" value="P:translation"/>
    <property type="evidence" value="ECO:0007669"/>
    <property type="project" value="UniProtKB-UniRule"/>
</dbReference>
<gene>
    <name evidence="4 7" type="primary">rplO</name>
    <name evidence="7" type="ORF">IPV69_18430</name>
</gene>
<evidence type="ECO:0000256" key="1">
    <source>
        <dbReference type="ARBA" id="ARBA00007320"/>
    </source>
</evidence>
<dbReference type="KEGG" id="hbs:IPV69_18430"/>
<dbReference type="AlphaFoldDB" id="A0A7M2X6L1"/>
<protein>
    <recommendedName>
        <fullName evidence="4">Large ribosomal subunit protein uL15</fullName>
    </recommendedName>
</protein>
<evidence type="ECO:0000256" key="4">
    <source>
        <dbReference type="HAMAP-Rule" id="MF_01341"/>
    </source>
</evidence>
<organism evidence="7 8">
    <name type="scientific">Humisphaera borealis</name>
    <dbReference type="NCBI Taxonomy" id="2807512"/>
    <lineage>
        <taxon>Bacteria</taxon>
        <taxon>Pseudomonadati</taxon>
        <taxon>Planctomycetota</taxon>
        <taxon>Phycisphaerae</taxon>
        <taxon>Tepidisphaerales</taxon>
        <taxon>Tepidisphaeraceae</taxon>
        <taxon>Humisphaera</taxon>
    </lineage>
</organism>
<dbReference type="Pfam" id="PF00828">
    <property type="entry name" value="Ribosomal_L27A"/>
    <property type="match status" value="1"/>
</dbReference>
<feature type="region of interest" description="Disordered" evidence="5">
    <location>
        <begin position="156"/>
        <end position="198"/>
    </location>
</feature>
<keyword evidence="4" id="KW-0699">rRNA-binding</keyword>
<sequence length="198" mass="20840">MLHDITGLVPRNKKPTRKGRGKAAGKGKTAGRGTKGSGAHGGDVHWKPGHEGGQTPLFRRWPKRGFSNFKFERKFNVVNLDALEQFDNGATVDAAALIALGSVPDAKLPLKVLGDGTLTKKLTVIAGAYSKTALEKIKAVGGVAQTVKGEAYVTRKEKPAVDPAKAWERKQQQKNSSGKKAAPAAAAEAPAAEAPKAE</sequence>
<comment type="subunit">
    <text evidence="4">Part of the 50S ribosomal subunit.</text>
</comment>
<evidence type="ECO:0000256" key="3">
    <source>
        <dbReference type="ARBA" id="ARBA00023274"/>
    </source>
</evidence>
<keyword evidence="8" id="KW-1185">Reference proteome</keyword>
<dbReference type="GO" id="GO:0022625">
    <property type="term" value="C:cytosolic large ribosomal subunit"/>
    <property type="evidence" value="ECO:0007669"/>
    <property type="project" value="TreeGrafter"/>
</dbReference>
<feature type="domain" description="Large ribosomal subunit protein uL15/eL18" evidence="6">
    <location>
        <begin position="77"/>
        <end position="144"/>
    </location>
</feature>
<evidence type="ECO:0000256" key="5">
    <source>
        <dbReference type="SAM" id="MobiDB-lite"/>
    </source>
</evidence>
<name>A0A7M2X6L1_9BACT</name>
<dbReference type="NCBIfam" id="TIGR01071">
    <property type="entry name" value="rplO_bact"/>
    <property type="match status" value="1"/>
</dbReference>
<dbReference type="InterPro" id="IPR030878">
    <property type="entry name" value="Ribosomal_uL15"/>
</dbReference>
<evidence type="ECO:0000256" key="2">
    <source>
        <dbReference type="ARBA" id="ARBA00022980"/>
    </source>
</evidence>
<dbReference type="InterPro" id="IPR021131">
    <property type="entry name" value="Ribosomal_uL15/eL18"/>
</dbReference>
<dbReference type="InterPro" id="IPR005749">
    <property type="entry name" value="Ribosomal_uL15_bac-type"/>
</dbReference>